<keyword evidence="2" id="KW-1185">Reference proteome</keyword>
<organism evidence="1 2">
    <name type="scientific">Dawidia soli</name>
    <dbReference type="NCBI Taxonomy" id="2782352"/>
    <lineage>
        <taxon>Bacteria</taxon>
        <taxon>Pseudomonadati</taxon>
        <taxon>Bacteroidota</taxon>
        <taxon>Cytophagia</taxon>
        <taxon>Cytophagales</taxon>
        <taxon>Chryseotaleaceae</taxon>
        <taxon>Dawidia</taxon>
    </lineage>
</organism>
<accession>A0AAP2GKI5</accession>
<reference evidence="1 2" key="1">
    <citation type="submission" date="2021-05" db="EMBL/GenBank/DDBJ databases">
        <title>A Polyphasic approach of four new species of the genus Ohtaekwangia: Ohtaekwangia histidinii sp. nov., Ohtaekwangia cretensis sp. nov., Ohtaekwangia indiensis sp. nov., Ohtaekwangia reichenbachii sp. nov. from diverse environment.</title>
        <authorList>
            <person name="Octaviana S."/>
        </authorList>
    </citation>
    <scope>NUCLEOTIDE SEQUENCE [LARGE SCALE GENOMIC DNA]</scope>
    <source>
        <strain evidence="1 2">PWU37</strain>
    </source>
</reference>
<name>A0AAP2GKI5_9BACT</name>
<dbReference type="Proteomes" id="UP001319180">
    <property type="component" value="Unassembled WGS sequence"/>
</dbReference>
<dbReference type="EMBL" id="JAHESC010000035">
    <property type="protein sequence ID" value="MBT1689078.1"/>
    <property type="molecule type" value="Genomic_DNA"/>
</dbReference>
<gene>
    <name evidence="1" type="ORF">KK078_21105</name>
</gene>
<comment type="caution">
    <text evidence="1">The sequence shown here is derived from an EMBL/GenBank/DDBJ whole genome shotgun (WGS) entry which is preliminary data.</text>
</comment>
<protein>
    <submittedName>
        <fullName evidence="1">Uncharacterized protein</fullName>
    </submittedName>
</protein>
<sequence length="328" mass="38751">MFLFFWCVCCTRVSGQDKKETPAQLAADSLDREKFHFLINANREQSYITVTDGLGNLEPLLMEAKLSPSYFFSRKKSTWAILVNPQVQIRMQDRESWPISTPTYKAHLTFFHSVDFWNRSRFLKRLFYENALWSVTLGHHSNGKAGSFYIGDTTNTIDFENGNFATNYFMVHFSTYKVKKVWKNRVAYRLLRASTEIHPPSWSVQEIRDIYGNYRFFGAVAFGGPWRETRKTWLNNWLQHSSFELQLGWIAGRMKGTSPVEARDRLIVDIHYQYYPPWFDEIAFFIRYYRGQDYYNVYFINNIYVLSFGLTSNILNLQQAAQFIGNKR</sequence>
<dbReference type="RefSeq" id="WP_254092303.1">
    <property type="nucleotide sequence ID" value="NZ_JAHESC010000035.1"/>
</dbReference>
<dbReference type="AlphaFoldDB" id="A0AAP2GKI5"/>
<evidence type="ECO:0000313" key="1">
    <source>
        <dbReference type="EMBL" id="MBT1689078.1"/>
    </source>
</evidence>
<proteinExistence type="predicted"/>
<evidence type="ECO:0000313" key="2">
    <source>
        <dbReference type="Proteomes" id="UP001319180"/>
    </source>
</evidence>